<keyword evidence="6 8" id="KW-0408">Iron</keyword>
<dbReference type="GO" id="GO:0005506">
    <property type="term" value="F:iron ion binding"/>
    <property type="evidence" value="ECO:0007669"/>
    <property type="project" value="InterPro"/>
</dbReference>
<evidence type="ECO:0000256" key="5">
    <source>
        <dbReference type="ARBA" id="ARBA00023002"/>
    </source>
</evidence>
<sequence>MENVSRFISFVSFSCIPSFWNEGNQTLHDQIHAAYAAFSMNFSIAIFPTIAILIITSSAFSRLFKSKTRKSYVPLPPGPQPWPLVGSLPELLYSGPGYKWFHSLLDSYEKPILCVRLGSVHVIAVNSPDIAREFLKKHDAVFASRPITMATSYSSRGFLSIAVVPWGDQWKKMRRVVASEVLTASRLKWLQGKRMEEADNLVHWIWNQCSAQSPAQPNTFLNVRYAVRHYSANVIRKLIFNRRYFTNEGGSNEGGPTSEEEEHVNALFKVLSLLYNMCVSDYMPCLRWLDIGGNERDMKKAIHVVDKYHIPLIEERFRLRRGCTSLEEPHDLLDVLISIKDSTDGSPLLRLEEIKSQLADLTYATVDNPSNAVEWALAEMLLQPEIMQKAVEEIDRVVGKDRLVHESDLGHLKYVKACVKEALRLHPVAPFNLPHMSMEDVTVAGYHIPKGSHVLLSRVGLGRNPCVWEDPLRFCPERFLKDDSRLGVELGDPELRLISFSTGRRGCMGAALGTAMTVMLLARLLHCFHWSTSSMAPIHLQEGPSDLFMANPLHAIARPRLPRILYP</sequence>
<keyword evidence="10" id="KW-0472">Membrane</keyword>
<dbReference type="InterPro" id="IPR036396">
    <property type="entry name" value="Cyt_P450_sf"/>
</dbReference>
<organism evidence="11">
    <name type="scientific">Metasequoia glyptostroboides</name>
    <name type="common">Dawn redwood</name>
    <name type="synonym">Sequoia glyptostroboides</name>
    <dbReference type="NCBI Taxonomy" id="3371"/>
    <lineage>
        <taxon>Eukaryota</taxon>
        <taxon>Viridiplantae</taxon>
        <taxon>Streptophyta</taxon>
        <taxon>Embryophyta</taxon>
        <taxon>Tracheophyta</taxon>
        <taxon>Spermatophyta</taxon>
        <taxon>Pinopsida</taxon>
        <taxon>Pinidae</taxon>
        <taxon>Conifers II</taxon>
        <taxon>Cupressales</taxon>
        <taxon>Cupressaceae</taxon>
        <taxon>Metasequoia</taxon>
    </lineage>
</organism>
<dbReference type="GO" id="GO:0016705">
    <property type="term" value="F:oxidoreductase activity, acting on paired donors, with incorporation or reduction of molecular oxygen"/>
    <property type="evidence" value="ECO:0007669"/>
    <property type="project" value="InterPro"/>
</dbReference>
<protein>
    <submittedName>
        <fullName evidence="11">CYP79A117</fullName>
    </submittedName>
</protein>
<keyword evidence="10" id="KW-0812">Transmembrane</keyword>
<evidence type="ECO:0000256" key="8">
    <source>
        <dbReference type="PIRSR" id="PIRSR602401-1"/>
    </source>
</evidence>
<comment type="similarity">
    <text evidence="2 9">Belongs to the cytochrome P450 family.</text>
</comment>
<dbReference type="PROSITE" id="PS00086">
    <property type="entry name" value="CYTOCHROME_P450"/>
    <property type="match status" value="1"/>
</dbReference>
<keyword evidence="4 8" id="KW-0479">Metal-binding</keyword>
<dbReference type="UniPathway" id="UPA00842"/>
<dbReference type="GO" id="GO:0042617">
    <property type="term" value="P:paclitaxel biosynthetic process"/>
    <property type="evidence" value="ECO:0007669"/>
    <property type="project" value="UniProtKB-UniPathway"/>
</dbReference>
<dbReference type="InterPro" id="IPR001128">
    <property type="entry name" value="Cyt_P450"/>
</dbReference>
<comment type="pathway">
    <text evidence="1">Alkaloid biosynthesis; taxol biosynthesis.</text>
</comment>
<evidence type="ECO:0000256" key="6">
    <source>
        <dbReference type="ARBA" id="ARBA00023004"/>
    </source>
</evidence>
<keyword evidence="7" id="KW-0876">Taxol biosynthesis</keyword>
<keyword evidence="10" id="KW-1133">Transmembrane helix</keyword>
<evidence type="ECO:0000313" key="11">
    <source>
        <dbReference type="EMBL" id="ART92260.1"/>
    </source>
</evidence>
<name>A0A288W874_METGY</name>
<keyword evidence="5 9" id="KW-0560">Oxidoreductase</keyword>
<dbReference type="GO" id="GO:0004497">
    <property type="term" value="F:monooxygenase activity"/>
    <property type="evidence" value="ECO:0007669"/>
    <property type="project" value="UniProtKB-KW"/>
</dbReference>
<evidence type="ECO:0000256" key="3">
    <source>
        <dbReference type="ARBA" id="ARBA00022617"/>
    </source>
</evidence>
<dbReference type="PANTHER" id="PTHR47944:SF4">
    <property type="entry name" value="OS09G0441700 PROTEIN"/>
    <property type="match status" value="1"/>
</dbReference>
<comment type="cofactor">
    <cofactor evidence="8">
        <name>heme</name>
        <dbReference type="ChEBI" id="CHEBI:30413"/>
    </cofactor>
</comment>
<dbReference type="InterPro" id="IPR017972">
    <property type="entry name" value="Cyt_P450_CS"/>
</dbReference>
<evidence type="ECO:0000256" key="2">
    <source>
        <dbReference type="ARBA" id="ARBA00010617"/>
    </source>
</evidence>
<dbReference type="PANTHER" id="PTHR47944">
    <property type="entry name" value="CYTOCHROME P450 98A9"/>
    <property type="match status" value="1"/>
</dbReference>
<accession>A0A288W874</accession>
<feature type="binding site" description="axial binding residue" evidence="8">
    <location>
        <position position="507"/>
    </location>
    <ligand>
        <name>heme</name>
        <dbReference type="ChEBI" id="CHEBI:30413"/>
    </ligand>
    <ligandPart>
        <name>Fe</name>
        <dbReference type="ChEBI" id="CHEBI:18248"/>
    </ligandPart>
</feature>
<evidence type="ECO:0000256" key="10">
    <source>
        <dbReference type="SAM" id="Phobius"/>
    </source>
</evidence>
<dbReference type="Pfam" id="PF00067">
    <property type="entry name" value="p450"/>
    <property type="match status" value="1"/>
</dbReference>
<proteinExistence type="evidence at transcript level"/>
<dbReference type="PRINTS" id="PR00385">
    <property type="entry name" value="P450"/>
</dbReference>
<dbReference type="EMBL" id="KX931078">
    <property type="protein sequence ID" value="ART92260.1"/>
    <property type="molecule type" value="mRNA"/>
</dbReference>
<dbReference type="SUPFAM" id="SSF48264">
    <property type="entry name" value="Cytochrome P450"/>
    <property type="match status" value="1"/>
</dbReference>
<dbReference type="Gene3D" id="1.10.630.10">
    <property type="entry name" value="Cytochrome P450"/>
    <property type="match status" value="1"/>
</dbReference>
<evidence type="ECO:0000256" key="1">
    <source>
        <dbReference type="ARBA" id="ARBA00005122"/>
    </source>
</evidence>
<evidence type="ECO:0000256" key="7">
    <source>
        <dbReference type="ARBA" id="ARBA00023059"/>
    </source>
</evidence>
<keyword evidence="3 8" id="KW-0349">Heme</keyword>
<dbReference type="GO" id="GO:0020037">
    <property type="term" value="F:heme binding"/>
    <property type="evidence" value="ECO:0007669"/>
    <property type="project" value="InterPro"/>
</dbReference>
<evidence type="ECO:0000256" key="9">
    <source>
        <dbReference type="RuleBase" id="RU000461"/>
    </source>
</evidence>
<feature type="transmembrane region" description="Helical" evidence="10">
    <location>
        <begin position="33"/>
        <end position="60"/>
    </location>
</feature>
<reference evidence="11" key="1">
    <citation type="submission" date="2016-09" db="EMBL/GenBank/DDBJ databases">
        <title>Identification and characterization of CYP79A118, a P450 monooxygenase likely involved in the biosynthesis of the cyanogenic glycoside taxiphyllin in Taxus baccata.</title>
        <authorList>
            <person name="Luck K."/>
            <person name="Jia Q."/>
            <person name="Huber M."/>
            <person name="Handrick V."/>
            <person name="Gershenzon J."/>
            <person name="Chen F."/>
            <person name="Kollner T.G."/>
        </authorList>
    </citation>
    <scope>NUCLEOTIDE SEQUENCE</scope>
</reference>
<keyword evidence="9" id="KW-0503">Monooxygenase</keyword>
<dbReference type="AlphaFoldDB" id="A0A288W874"/>
<evidence type="ECO:0000256" key="4">
    <source>
        <dbReference type="ARBA" id="ARBA00022723"/>
    </source>
</evidence>
<dbReference type="PRINTS" id="PR00463">
    <property type="entry name" value="EP450I"/>
</dbReference>
<dbReference type="GO" id="GO:0044550">
    <property type="term" value="P:secondary metabolite biosynthetic process"/>
    <property type="evidence" value="ECO:0007669"/>
    <property type="project" value="UniProtKB-ARBA"/>
</dbReference>
<dbReference type="InterPro" id="IPR002401">
    <property type="entry name" value="Cyt_P450_E_grp-I"/>
</dbReference>